<dbReference type="NCBIfam" id="TIGR00843">
    <property type="entry name" value="benE"/>
    <property type="match status" value="1"/>
</dbReference>
<feature type="transmembrane region" description="Helical" evidence="1">
    <location>
        <begin position="332"/>
        <end position="351"/>
    </location>
</feature>
<dbReference type="Proteomes" id="UP000315711">
    <property type="component" value="Unassembled WGS sequence"/>
</dbReference>
<feature type="transmembrane region" description="Helical" evidence="1">
    <location>
        <begin position="261"/>
        <end position="282"/>
    </location>
</feature>
<feature type="transmembrane region" description="Helical" evidence="1">
    <location>
        <begin position="25"/>
        <end position="46"/>
    </location>
</feature>
<organism evidence="2 3">
    <name type="scientific">Halalkalibacter nanhaiisediminis</name>
    <dbReference type="NCBI Taxonomy" id="688079"/>
    <lineage>
        <taxon>Bacteria</taxon>
        <taxon>Bacillati</taxon>
        <taxon>Bacillota</taxon>
        <taxon>Bacilli</taxon>
        <taxon>Bacillales</taxon>
        <taxon>Bacillaceae</taxon>
        <taxon>Halalkalibacter</taxon>
    </lineage>
</organism>
<comment type="caution">
    <text evidence="2">The sequence shown here is derived from an EMBL/GenBank/DDBJ whole genome shotgun (WGS) entry which is preliminary data.</text>
</comment>
<feature type="transmembrane region" description="Helical" evidence="1">
    <location>
        <begin position="162"/>
        <end position="178"/>
    </location>
</feature>
<feature type="transmembrane region" description="Helical" evidence="1">
    <location>
        <begin position="108"/>
        <end position="126"/>
    </location>
</feature>
<dbReference type="PANTHER" id="PTHR30199:SF0">
    <property type="entry name" value="INNER MEMBRANE PROTEIN YDCO"/>
    <property type="match status" value="1"/>
</dbReference>
<accession>A0A562QT47</accession>
<dbReference type="GO" id="GO:0005886">
    <property type="term" value="C:plasma membrane"/>
    <property type="evidence" value="ECO:0007669"/>
    <property type="project" value="TreeGrafter"/>
</dbReference>
<feature type="transmembrane region" description="Helical" evidence="1">
    <location>
        <begin position="185"/>
        <end position="203"/>
    </location>
</feature>
<feature type="transmembrane region" description="Helical" evidence="1">
    <location>
        <begin position="363"/>
        <end position="392"/>
    </location>
</feature>
<feature type="transmembrane region" description="Helical" evidence="1">
    <location>
        <begin position="302"/>
        <end position="320"/>
    </location>
</feature>
<feature type="transmembrane region" description="Helical" evidence="1">
    <location>
        <begin position="58"/>
        <end position="77"/>
    </location>
</feature>
<dbReference type="AlphaFoldDB" id="A0A562QT47"/>
<dbReference type="InterPro" id="IPR004711">
    <property type="entry name" value="Benzoate_Transporter"/>
</dbReference>
<feature type="transmembrane region" description="Helical" evidence="1">
    <location>
        <begin position="223"/>
        <end position="249"/>
    </location>
</feature>
<evidence type="ECO:0000256" key="1">
    <source>
        <dbReference type="SAM" id="Phobius"/>
    </source>
</evidence>
<dbReference type="EMBL" id="VLKZ01000001">
    <property type="protein sequence ID" value="TWI59914.1"/>
    <property type="molecule type" value="Genomic_DNA"/>
</dbReference>
<dbReference type="PANTHER" id="PTHR30199">
    <property type="entry name" value="MFS FAMILY TRANSPORTER, PREDICTED SUBSTRATE BENZOATE"/>
    <property type="match status" value="1"/>
</dbReference>
<dbReference type="RefSeq" id="WP_144448735.1">
    <property type="nucleotide sequence ID" value="NZ_VLKZ01000001.1"/>
</dbReference>
<keyword evidence="1" id="KW-0812">Transmembrane</keyword>
<evidence type="ECO:0000313" key="2">
    <source>
        <dbReference type="EMBL" id="TWI59914.1"/>
    </source>
</evidence>
<dbReference type="OrthoDB" id="9813854at2"/>
<dbReference type="Pfam" id="PF03594">
    <property type="entry name" value="BenE"/>
    <property type="match status" value="1"/>
</dbReference>
<proteinExistence type="predicted"/>
<protein>
    <submittedName>
        <fullName evidence="2">Benzoate membrane transport protein</fullName>
    </submittedName>
</protein>
<gene>
    <name evidence="2" type="ORF">IQ10_00337</name>
</gene>
<sequence>MAKLGALLGRRGNTNPIRDLNSKNIAAGFVSGLLAMVGAPVLILAAAANGDFTMTQTIMWVFAVHVFGGILSILLPLYYRMPIVACHSITGVAFLATVTTQFTFHQLIGAYIVSGLLIFLVGYLGAFSKLIHYVPREIIAAMLAGMIMKYMVNFIVSINQMILVGGVALIVFFVFSKWKTRIPPMVAAIITGFVVLLIIEPLNSSGLATSFVLPQMQMPEFNLISFVSVSIPLVLLILSNDAAVGIGALEQNHYRPPINRIISSSGIFSVMASFFGGQSANIAGMMTAICSDEVSGPREKRYMGAVVSGVIILFFGIFSWKVVPFIQGLPEAFVAMLLGFALLGVFGNSLQVSFSNPAMKLSVAFTFIIAVSGTTVFNISAPVWAVLIGTFIAKYIENQQVKVNEQEKKRTA</sequence>
<name>A0A562QT47_9BACI</name>
<keyword evidence="1" id="KW-0472">Membrane</keyword>
<reference evidence="2 3" key="1">
    <citation type="journal article" date="2015" name="Stand. Genomic Sci.">
        <title>Genomic Encyclopedia of Bacterial and Archaeal Type Strains, Phase III: the genomes of soil and plant-associated and newly described type strains.</title>
        <authorList>
            <person name="Whitman W.B."/>
            <person name="Woyke T."/>
            <person name="Klenk H.P."/>
            <person name="Zhou Y."/>
            <person name="Lilburn T.G."/>
            <person name="Beck B.J."/>
            <person name="De Vos P."/>
            <person name="Vandamme P."/>
            <person name="Eisen J.A."/>
            <person name="Garrity G."/>
            <person name="Hugenholtz P."/>
            <person name="Kyrpides N.C."/>
        </authorList>
    </citation>
    <scope>NUCLEOTIDE SEQUENCE [LARGE SCALE GENOMIC DNA]</scope>
    <source>
        <strain evidence="2 3">CGMCC 1.10116</strain>
    </source>
</reference>
<dbReference type="GO" id="GO:0042925">
    <property type="term" value="F:benzoate transmembrane transporter activity"/>
    <property type="evidence" value="ECO:0007669"/>
    <property type="project" value="InterPro"/>
</dbReference>
<keyword evidence="1" id="KW-1133">Transmembrane helix</keyword>
<keyword evidence="3" id="KW-1185">Reference proteome</keyword>
<evidence type="ECO:0000313" key="3">
    <source>
        <dbReference type="Proteomes" id="UP000315711"/>
    </source>
</evidence>